<feature type="region of interest" description="Disordered" evidence="1">
    <location>
        <begin position="1"/>
        <end position="107"/>
    </location>
</feature>
<evidence type="ECO:0000313" key="4">
    <source>
        <dbReference type="Proteomes" id="UP000195807"/>
    </source>
</evidence>
<sequence length="107" mass="11807">MADPRNDLPPETVNDEQVDKDEQAQTVADQARGRSPSSFGLDEDSEKAIGSITSNGEGEEDLVDHMKQMDRGGIDMSAYRGEPNMDDNEQKYGKRNIMKDEPGNSDS</sequence>
<dbReference type="EMBL" id="CP019602">
    <property type="protein sequence ID" value="ARU16849.1"/>
    <property type="molecule type" value="Genomic_DNA"/>
</dbReference>
<feature type="compositionally biased region" description="Basic and acidic residues" evidence="1">
    <location>
        <begin position="88"/>
        <end position="107"/>
    </location>
</feature>
<name>A0A1Z1FDF9_9SPHN</name>
<organism evidence="2 4">
    <name type="scientific">Croceicoccus marinus</name>
    <dbReference type="NCBI Taxonomy" id="450378"/>
    <lineage>
        <taxon>Bacteria</taxon>
        <taxon>Pseudomonadati</taxon>
        <taxon>Pseudomonadota</taxon>
        <taxon>Alphaproteobacteria</taxon>
        <taxon>Sphingomonadales</taxon>
        <taxon>Erythrobacteraceae</taxon>
        <taxon>Croceicoccus</taxon>
    </lineage>
</organism>
<feature type="compositionally biased region" description="Basic and acidic residues" evidence="1">
    <location>
        <begin position="63"/>
        <end position="73"/>
    </location>
</feature>
<protein>
    <submittedName>
        <fullName evidence="2">Uncharacterized protein</fullName>
    </submittedName>
</protein>
<dbReference type="Proteomes" id="UP000195807">
    <property type="component" value="Chromosome"/>
</dbReference>
<reference evidence="3 5" key="2">
    <citation type="submission" date="2020-08" db="EMBL/GenBank/DDBJ databases">
        <authorList>
            <person name="Liu G."/>
            <person name="Sun C."/>
        </authorList>
    </citation>
    <scope>NUCLEOTIDE SEQUENCE [LARGE SCALE GENOMIC DNA]</scope>
    <source>
        <strain evidence="3 5">OT19</strain>
    </source>
</reference>
<evidence type="ECO:0000256" key="1">
    <source>
        <dbReference type="SAM" id="MobiDB-lite"/>
    </source>
</evidence>
<dbReference type="STRING" id="450378.GCA_001661675_02524"/>
<proteinExistence type="predicted"/>
<dbReference type="OrthoDB" id="7427177at2"/>
<evidence type="ECO:0000313" key="5">
    <source>
        <dbReference type="Proteomes" id="UP000515297"/>
    </source>
</evidence>
<gene>
    <name evidence="2" type="ORF">A9D14_12575</name>
    <name evidence="3" type="ORF">H4O24_03450</name>
</gene>
<evidence type="ECO:0000313" key="2">
    <source>
        <dbReference type="EMBL" id="ARU16849.1"/>
    </source>
</evidence>
<dbReference type="KEGG" id="cman:A9D14_12575"/>
<dbReference type="RefSeq" id="WP_066846989.1">
    <property type="nucleotide sequence ID" value="NZ_CP019602.1"/>
</dbReference>
<dbReference type="AlphaFoldDB" id="A0A1Z1FDF9"/>
<dbReference type="EMBL" id="CP060052">
    <property type="protein sequence ID" value="QNE05746.1"/>
    <property type="molecule type" value="Genomic_DNA"/>
</dbReference>
<accession>A0A1Z1FDF9</accession>
<evidence type="ECO:0000313" key="3">
    <source>
        <dbReference type="EMBL" id="QNE05746.1"/>
    </source>
</evidence>
<keyword evidence="4" id="KW-1185">Reference proteome</keyword>
<reference evidence="2 4" key="1">
    <citation type="submission" date="2017-01" db="EMBL/GenBank/DDBJ databases">
        <title>Complete genome sequence of esterase-producing bacterium Croceicoccus marinus E4A9.</title>
        <authorList>
            <person name="Wu Y.-H."/>
            <person name="Cheng H."/>
            <person name="Xu L."/>
            <person name="Huo Y.-Y."/>
            <person name="Wang C.-S."/>
            <person name="Xu X.-W."/>
        </authorList>
    </citation>
    <scope>NUCLEOTIDE SEQUENCE [LARGE SCALE GENOMIC DNA]</scope>
    <source>
        <strain evidence="2 4">E4A9</strain>
    </source>
</reference>
<dbReference type="Proteomes" id="UP000515297">
    <property type="component" value="Chromosome"/>
</dbReference>